<accession>A0A2K8NW87</accession>
<dbReference type="InterPro" id="IPR003615">
    <property type="entry name" value="HNH_nuc"/>
</dbReference>
<keyword evidence="2" id="KW-0378">Hydrolase</keyword>
<protein>
    <submittedName>
        <fullName evidence="2">HNH endonuclease</fullName>
    </submittedName>
</protein>
<evidence type="ECO:0000313" key="2">
    <source>
        <dbReference type="EMBL" id="ATZ17816.1"/>
    </source>
</evidence>
<evidence type="ECO:0000259" key="1">
    <source>
        <dbReference type="Pfam" id="PF01844"/>
    </source>
</evidence>
<dbReference type="OrthoDB" id="389703at2"/>
<dbReference type="InterPro" id="IPR002711">
    <property type="entry name" value="HNH"/>
</dbReference>
<dbReference type="Pfam" id="PF01844">
    <property type="entry name" value="HNH"/>
    <property type="match status" value="1"/>
</dbReference>
<dbReference type="AlphaFoldDB" id="A0A2K8NW87"/>
<dbReference type="GO" id="GO:0004519">
    <property type="term" value="F:endonuclease activity"/>
    <property type="evidence" value="ECO:0007669"/>
    <property type="project" value="UniProtKB-KW"/>
</dbReference>
<dbReference type="Proteomes" id="UP000231896">
    <property type="component" value="Chromosome"/>
</dbReference>
<dbReference type="EMBL" id="CP024964">
    <property type="protein sequence ID" value="ATZ17816.1"/>
    <property type="molecule type" value="Genomic_DNA"/>
</dbReference>
<gene>
    <name evidence="2" type="ORF">EMELA_v1c02430</name>
</gene>
<name>A0A2K8NW87_9MOLU</name>
<dbReference type="KEGG" id="eml:EMELA_v1c02430"/>
<dbReference type="Gene3D" id="1.10.30.50">
    <property type="match status" value="1"/>
</dbReference>
<organism evidence="2 3">
    <name type="scientific">Mesoplasma melaleucae</name>
    <dbReference type="NCBI Taxonomy" id="81459"/>
    <lineage>
        <taxon>Bacteria</taxon>
        <taxon>Bacillati</taxon>
        <taxon>Mycoplasmatota</taxon>
        <taxon>Mollicutes</taxon>
        <taxon>Entomoplasmatales</taxon>
        <taxon>Entomoplasmataceae</taxon>
        <taxon>Mesoplasma</taxon>
    </lineage>
</organism>
<dbReference type="GO" id="GO:0003676">
    <property type="term" value="F:nucleic acid binding"/>
    <property type="evidence" value="ECO:0007669"/>
    <property type="project" value="InterPro"/>
</dbReference>
<dbReference type="GO" id="GO:0008270">
    <property type="term" value="F:zinc ion binding"/>
    <property type="evidence" value="ECO:0007669"/>
    <property type="project" value="InterPro"/>
</dbReference>
<feature type="domain" description="HNH" evidence="1">
    <location>
        <begin position="57"/>
        <end position="87"/>
    </location>
</feature>
<reference evidence="2 3" key="1">
    <citation type="submission" date="2017-11" db="EMBL/GenBank/DDBJ databases">
        <title>Genome sequence of Entomoplasma melaleucae M1 (ATCC 49191).</title>
        <authorList>
            <person name="Lo W.-S."/>
            <person name="Gasparich G.E."/>
            <person name="Kuo C.-H."/>
        </authorList>
    </citation>
    <scope>NUCLEOTIDE SEQUENCE [LARGE SCALE GENOMIC DNA]</scope>
    <source>
        <strain evidence="2 3">M1</strain>
    </source>
</reference>
<evidence type="ECO:0000313" key="3">
    <source>
        <dbReference type="Proteomes" id="UP000231896"/>
    </source>
</evidence>
<keyword evidence="3" id="KW-1185">Reference proteome</keyword>
<keyword evidence="2" id="KW-0255">Endonuclease</keyword>
<keyword evidence="2" id="KW-0540">Nuclease</keyword>
<dbReference type="CDD" id="cd00085">
    <property type="entry name" value="HNHc"/>
    <property type="match status" value="1"/>
</dbReference>
<proteinExistence type="predicted"/>
<dbReference type="RefSeq" id="WP_028124584.1">
    <property type="nucleotide sequence ID" value="NZ_CP024964.1"/>
</dbReference>
<sequence length="87" mass="9790">MAKKDLNSNPKQAWNNAPKCNCGAQQDESNWGHKECFRCNGILEYGAYEGWQPNNPSSWNVEHINPKSQGGTNKSKNLIAVHKMCNK</sequence>